<keyword evidence="9" id="KW-1185">Reference proteome</keyword>
<keyword evidence="5 7" id="KW-1133">Transmembrane helix</keyword>
<feature type="transmembrane region" description="Helical" evidence="7">
    <location>
        <begin position="145"/>
        <end position="163"/>
    </location>
</feature>
<dbReference type="Pfam" id="PF00953">
    <property type="entry name" value="Glycos_transf_4"/>
    <property type="match status" value="1"/>
</dbReference>
<feature type="transmembrane region" description="Helical" evidence="7">
    <location>
        <begin position="115"/>
        <end position="133"/>
    </location>
</feature>
<evidence type="ECO:0000256" key="4">
    <source>
        <dbReference type="ARBA" id="ARBA00022692"/>
    </source>
</evidence>
<comment type="caution">
    <text evidence="8">The sequence shown here is derived from an EMBL/GenBank/DDBJ whole genome shotgun (WGS) entry which is preliminary data.</text>
</comment>
<feature type="transmembrane region" description="Helical" evidence="7">
    <location>
        <begin position="198"/>
        <end position="217"/>
    </location>
</feature>
<feature type="transmembrane region" description="Helical" evidence="7">
    <location>
        <begin position="305"/>
        <end position="321"/>
    </location>
</feature>
<protein>
    <submittedName>
        <fullName evidence="8">Undecaprenyl/decaprenyl-phosphate alpha-N-acetylglucosaminyl 1-phosphate transferase</fullName>
    </submittedName>
</protein>
<dbReference type="Proteomes" id="UP001429354">
    <property type="component" value="Unassembled WGS sequence"/>
</dbReference>
<dbReference type="PANTHER" id="PTHR22926">
    <property type="entry name" value="PHOSPHO-N-ACETYLMURAMOYL-PENTAPEPTIDE-TRANSFERASE"/>
    <property type="match status" value="1"/>
</dbReference>
<name>A0ABX0AAZ3_9GAMM</name>
<feature type="transmembrane region" description="Helical" evidence="7">
    <location>
        <begin position="280"/>
        <end position="299"/>
    </location>
</feature>
<gene>
    <name evidence="8" type="ORF">DT603_07655</name>
</gene>
<feature type="transmembrane region" description="Helical" evidence="7">
    <location>
        <begin position="56"/>
        <end position="73"/>
    </location>
</feature>
<evidence type="ECO:0000256" key="7">
    <source>
        <dbReference type="SAM" id="Phobius"/>
    </source>
</evidence>
<keyword evidence="3 8" id="KW-0808">Transferase</keyword>
<keyword evidence="4 7" id="KW-0812">Transmembrane</keyword>
<dbReference type="GO" id="GO:0016740">
    <property type="term" value="F:transferase activity"/>
    <property type="evidence" value="ECO:0007669"/>
    <property type="project" value="UniProtKB-KW"/>
</dbReference>
<evidence type="ECO:0000313" key="8">
    <source>
        <dbReference type="EMBL" id="NDK38714.1"/>
    </source>
</evidence>
<dbReference type="CDD" id="cd06853">
    <property type="entry name" value="GT_WecA_like"/>
    <property type="match status" value="1"/>
</dbReference>
<proteinExistence type="predicted"/>
<evidence type="ECO:0000256" key="5">
    <source>
        <dbReference type="ARBA" id="ARBA00022989"/>
    </source>
</evidence>
<feature type="transmembrane region" description="Helical" evidence="7">
    <location>
        <begin position="85"/>
        <end position="103"/>
    </location>
</feature>
<evidence type="ECO:0000256" key="2">
    <source>
        <dbReference type="ARBA" id="ARBA00022475"/>
    </source>
</evidence>
<feature type="transmembrane region" description="Helical" evidence="7">
    <location>
        <begin position="229"/>
        <end position="248"/>
    </location>
</feature>
<reference evidence="8 9" key="1">
    <citation type="submission" date="2018-07" db="EMBL/GenBank/DDBJ databases">
        <title>Whole genome Sequencing of Pseudoxanthomonas gei KCTC 32298 (T).</title>
        <authorList>
            <person name="Kumar S."/>
            <person name="Bansal K."/>
            <person name="Kaur A."/>
            <person name="Patil P."/>
            <person name="Sharma S."/>
            <person name="Patil P.B."/>
        </authorList>
    </citation>
    <scope>NUCLEOTIDE SEQUENCE [LARGE SCALE GENOMIC DNA]</scope>
    <source>
        <strain evidence="8 9">KCTC 32298</strain>
    </source>
</reference>
<evidence type="ECO:0000256" key="6">
    <source>
        <dbReference type="ARBA" id="ARBA00023136"/>
    </source>
</evidence>
<feature type="transmembrane region" description="Helical" evidence="7">
    <location>
        <begin position="31"/>
        <end position="50"/>
    </location>
</feature>
<accession>A0ABX0AAZ3</accession>
<dbReference type="EMBL" id="QOVG01000004">
    <property type="protein sequence ID" value="NDK38714.1"/>
    <property type="molecule type" value="Genomic_DNA"/>
</dbReference>
<feature type="transmembrane region" description="Helical" evidence="7">
    <location>
        <begin position="169"/>
        <end position="186"/>
    </location>
</feature>
<organism evidence="8 9">
    <name type="scientific">Pseudoxanthomonas gei</name>
    <dbReference type="NCBI Taxonomy" id="1383030"/>
    <lineage>
        <taxon>Bacteria</taxon>
        <taxon>Pseudomonadati</taxon>
        <taxon>Pseudomonadota</taxon>
        <taxon>Gammaproteobacteria</taxon>
        <taxon>Lysobacterales</taxon>
        <taxon>Lysobacteraceae</taxon>
        <taxon>Pseudoxanthomonas</taxon>
    </lineage>
</organism>
<evidence type="ECO:0000313" key="9">
    <source>
        <dbReference type="Proteomes" id="UP001429354"/>
    </source>
</evidence>
<evidence type="ECO:0000256" key="1">
    <source>
        <dbReference type="ARBA" id="ARBA00004651"/>
    </source>
</evidence>
<dbReference type="InterPro" id="IPR000715">
    <property type="entry name" value="Glycosyl_transferase_4"/>
</dbReference>
<comment type="subcellular location">
    <subcellularLocation>
        <location evidence="1">Cell membrane</location>
        <topology evidence="1">Multi-pass membrane protein</topology>
    </subcellularLocation>
</comment>
<keyword evidence="2" id="KW-1003">Cell membrane</keyword>
<sequence length="369" mass="40042">MLVQWLLHPVANRLDLLDHPKGRKDHAHPTPITGGLAMAVGILVTAWSTLDGVGTPLIAFSLASTLLIVVGLLDDKYDLPWWLRIGVQVIAALIMVLVGGVQVEQLGPVFGLGDSSLGMLSIPFTVFATVGLINAINMVDGSDGMAGSLVLAALVMLVAASLYSGNGAMAERVMIMVGAVAAFLWFNLRFPWQPRARLFMGNAGSAFLGFVIAWVSFRLTQNPGHPVSPILALWLIPVPVMDCLVLMARRMRDRQSPFHADQNHIHHVLRGSGFRPMQKVAFLVLFSGVCGLACGQALRMDIPEPLLLGAFFVLCGGWYWLTSRRDRAIRFFSRLRNWGLLPPITQATPIRAPAVAETVAKETAQEKAA</sequence>
<dbReference type="PANTHER" id="PTHR22926:SF3">
    <property type="entry name" value="UNDECAPRENYL-PHOSPHATE ALPHA-N-ACETYLGLUCOSAMINYL 1-PHOSPHATE TRANSFERASE"/>
    <property type="match status" value="1"/>
</dbReference>
<evidence type="ECO:0000256" key="3">
    <source>
        <dbReference type="ARBA" id="ARBA00022679"/>
    </source>
</evidence>
<keyword evidence="6 7" id="KW-0472">Membrane</keyword>